<feature type="region of interest" description="Disordered" evidence="1">
    <location>
        <begin position="114"/>
        <end position="151"/>
    </location>
</feature>
<reference evidence="2" key="1">
    <citation type="submission" date="2014-09" db="EMBL/GenBank/DDBJ databases">
        <authorList>
            <person name="Magalhaes I.L.F."/>
            <person name="Oliveira U."/>
            <person name="Santos F.R."/>
            <person name="Vidigal T.H.D.A."/>
            <person name="Brescovit A.D."/>
            <person name="Santos A.J."/>
        </authorList>
    </citation>
    <scope>NUCLEOTIDE SEQUENCE</scope>
    <source>
        <tissue evidence="2">Shoot tissue taken approximately 20 cm above the soil surface</tissue>
    </source>
</reference>
<accession>A0A0A9GJZ1</accession>
<dbReference type="AlphaFoldDB" id="A0A0A9GJZ1"/>
<protein>
    <submittedName>
        <fullName evidence="2">Uncharacterized protein</fullName>
    </submittedName>
</protein>
<proteinExistence type="predicted"/>
<name>A0A0A9GJZ1_ARUDO</name>
<organism evidence="2">
    <name type="scientific">Arundo donax</name>
    <name type="common">Giant reed</name>
    <name type="synonym">Donax arundinaceus</name>
    <dbReference type="NCBI Taxonomy" id="35708"/>
    <lineage>
        <taxon>Eukaryota</taxon>
        <taxon>Viridiplantae</taxon>
        <taxon>Streptophyta</taxon>
        <taxon>Embryophyta</taxon>
        <taxon>Tracheophyta</taxon>
        <taxon>Spermatophyta</taxon>
        <taxon>Magnoliopsida</taxon>
        <taxon>Liliopsida</taxon>
        <taxon>Poales</taxon>
        <taxon>Poaceae</taxon>
        <taxon>PACMAD clade</taxon>
        <taxon>Arundinoideae</taxon>
        <taxon>Arundineae</taxon>
        <taxon>Arundo</taxon>
    </lineage>
</organism>
<dbReference type="EMBL" id="GBRH01174177">
    <property type="protein sequence ID" value="JAE23719.1"/>
    <property type="molecule type" value="Transcribed_RNA"/>
</dbReference>
<evidence type="ECO:0000256" key="1">
    <source>
        <dbReference type="SAM" id="MobiDB-lite"/>
    </source>
</evidence>
<sequence>MCSLGPPRAPLLSVLAGPATCFLSLPSFLHHASLRTDETTTTEDGMHQGEALEASTSVHSTVMVCGRSSDGDGSRQCAVCSETIVHGKGLVPSGSGHRRLVLAGSCRRRHQCGEGKGWHGASSLSKYAARRSGKQSRPTTSGLGSGRAARA</sequence>
<reference evidence="2" key="2">
    <citation type="journal article" date="2015" name="Data Brief">
        <title>Shoot transcriptome of the giant reed, Arundo donax.</title>
        <authorList>
            <person name="Barrero R.A."/>
            <person name="Guerrero F.D."/>
            <person name="Moolhuijzen P."/>
            <person name="Goolsby J.A."/>
            <person name="Tidwell J."/>
            <person name="Bellgard S.E."/>
            <person name="Bellgard M.I."/>
        </authorList>
    </citation>
    <scope>NUCLEOTIDE SEQUENCE</scope>
    <source>
        <tissue evidence="2">Shoot tissue taken approximately 20 cm above the soil surface</tissue>
    </source>
</reference>
<evidence type="ECO:0000313" key="2">
    <source>
        <dbReference type="EMBL" id="JAE23719.1"/>
    </source>
</evidence>